<comment type="caution">
    <text evidence="2">The sequence shown here is derived from an EMBL/GenBank/DDBJ whole genome shotgun (WGS) entry which is preliminary data.</text>
</comment>
<dbReference type="Proteomes" id="UP001595629">
    <property type="component" value="Unassembled WGS sequence"/>
</dbReference>
<dbReference type="PANTHER" id="PTHR33490:SF12">
    <property type="entry name" value="BLL5557 PROTEIN"/>
    <property type="match status" value="1"/>
</dbReference>
<feature type="domain" description="Transglutaminase-like" evidence="1">
    <location>
        <begin position="1"/>
        <end position="46"/>
    </location>
</feature>
<reference evidence="3" key="1">
    <citation type="journal article" date="2019" name="Int. J. Syst. Evol. Microbiol.">
        <title>The Global Catalogue of Microorganisms (GCM) 10K type strain sequencing project: providing services to taxonomists for standard genome sequencing and annotation.</title>
        <authorList>
            <consortium name="The Broad Institute Genomics Platform"/>
            <consortium name="The Broad Institute Genome Sequencing Center for Infectious Disease"/>
            <person name="Wu L."/>
            <person name="Ma J."/>
        </authorList>
    </citation>
    <scope>NUCLEOTIDE SEQUENCE [LARGE SCALE GENOMIC DNA]</scope>
    <source>
        <strain evidence="3">KCTC 42911</strain>
    </source>
</reference>
<feature type="non-terminal residue" evidence="2">
    <location>
        <position position="1"/>
    </location>
</feature>
<dbReference type="Pfam" id="PF01841">
    <property type="entry name" value="Transglut_core"/>
    <property type="match status" value="1"/>
</dbReference>
<dbReference type="RefSeq" id="WP_386738075.1">
    <property type="nucleotide sequence ID" value="NZ_JBHRXI010000049.1"/>
</dbReference>
<dbReference type="Gene3D" id="3.10.620.30">
    <property type="match status" value="1"/>
</dbReference>
<organism evidence="2 3">
    <name type="scientific">Lutimaribacter marinistellae</name>
    <dbReference type="NCBI Taxonomy" id="1820329"/>
    <lineage>
        <taxon>Bacteria</taxon>
        <taxon>Pseudomonadati</taxon>
        <taxon>Pseudomonadota</taxon>
        <taxon>Alphaproteobacteria</taxon>
        <taxon>Rhodobacterales</taxon>
        <taxon>Roseobacteraceae</taxon>
        <taxon>Lutimaribacter</taxon>
    </lineage>
</organism>
<dbReference type="InterPro" id="IPR002931">
    <property type="entry name" value="Transglutaminase-like"/>
</dbReference>
<sequence>HLVCALSRASGIPARYASVYGLGVDPQDFHAVAQVWLDGDWHLVDATQMCSTAEMVMIGVGRDAFDAPFMETEDEANLLAQTVAVSRITRNSVRGQFGGEQRSIAGRG</sequence>
<accession>A0ABV7TMI9</accession>
<evidence type="ECO:0000313" key="2">
    <source>
        <dbReference type="EMBL" id="MFC3616754.1"/>
    </source>
</evidence>
<keyword evidence="3" id="KW-1185">Reference proteome</keyword>
<evidence type="ECO:0000313" key="3">
    <source>
        <dbReference type="Proteomes" id="UP001595629"/>
    </source>
</evidence>
<protein>
    <submittedName>
        <fullName evidence="2">Transglutaminase family protein</fullName>
    </submittedName>
</protein>
<dbReference type="EMBL" id="JBHRXI010000049">
    <property type="protein sequence ID" value="MFC3616754.1"/>
    <property type="molecule type" value="Genomic_DNA"/>
</dbReference>
<dbReference type="InterPro" id="IPR038765">
    <property type="entry name" value="Papain-like_cys_pep_sf"/>
</dbReference>
<dbReference type="PANTHER" id="PTHR33490">
    <property type="entry name" value="BLR5614 PROTEIN-RELATED"/>
    <property type="match status" value="1"/>
</dbReference>
<evidence type="ECO:0000259" key="1">
    <source>
        <dbReference type="Pfam" id="PF01841"/>
    </source>
</evidence>
<name>A0ABV7TMI9_9RHOB</name>
<proteinExistence type="predicted"/>
<gene>
    <name evidence="2" type="ORF">ACFORG_23675</name>
</gene>
<dbReference type="SUPFAM" id="SSF54001">
    <property type="entry name" value="Cysteine proteinases"/>
    <property type="match status" value="1"/>
</dbReference>